<proteinExistence type="predicted"/>
<feature type="transmembrane region" description="Helical" evidence="1">
    <location>
        <begin position="63"/>
        <end position="83"/>
    </location>
</feature>
<feature type="domain" description="DUF2157" evidence="2">
    <location>
        <begin position="9"/>
        <end position="136"/>
    </location>
</feature>
<dbReference type="Proteomes" id="UP000439752">
    <property type="component" value="Unassembled WGS sequence"/>
</dbReference>
<gene>
    <name evidence="3" type="ORF">EXIGUO9Y_380083</name>
</gene>
<feature type="transmembrane region" description="Helical" evidence="1">
    <location>
        <begin position="367"/>
        <end position="387"/>
    </location>
</feature>
<reference evidence="3 4" key="1">
    <citation type="submission" date="2019-10" db="EMBL/GenBank/DDBJ databases">
        <authorList>
            <person name="Karimi E."/>
        </authorList>
    </citation>
    <scope>NUCLEOTIDE SEQUENCE [LARGE SCALE GENOMIC DNA]</scope>
    <source>
        <strain evidence="3">Exiguobacterium sp. 9Y</strain>
    </source>
</reference>
<evidence type="ECO:0000259" key="2">
    <source>
        <dbReference type="Pfam" id="PF09925"/>
    </source>
</evidence>
<protein>
    <recommendedName>
        <fullName evidence="2">DUF2157 domain-containing protein</fullName>
    </recommendedName>
</protein>
<evidence type="ECO:0000313" key="4">
    <source>
        <dbReference type="Proteomes" id="UP000439752"/>
    </source>
</evidence>
<feature type="transmembrane region" description="Helical" evidence="1">
    <location>
        <begin position="243"/>
        <end position="263"/>
    </location>
</feature>
<feature type="transmembrane region" description="Helical" evidence="1">
    <location>
        <begin position="341"/>
        <end position="361"/>
    </location>
</feature>
<evidence type="ECO:0000313" key="3">
    <source>
        <dbReference type="EMBL" id="VWX38320.1"/>
    </source>
</evidence>
<accession>A0A653IGD6</accession>
<dbReference type="AlphaFoldDB" id="A0A653IGD6"/>
<feature type="transmembrane region" description="Helical" evidence="1">
    <location>
        <begin position="196"/>
        <end position="213"/>
    </location>
</feature>
<sequence>MARLTKLKEWQEAGLLDAEVVQRIEAYEQTRHAKNRTPLLLIVGLTFVGLALLSFLAANWQVIPALVKIGLVLVIMISCYVLADISERRTIWNPVAFRILGILAFLGALIVTVQSFHMSLESSFIAWIIFLMALGHFFVWRHAAYAVVAFLAGLNIFTGIGSFGSEYATFLDWTSFVCLILISVAWFYFSQTFPSLIFSWLLLYFAGLELFFLVSYEGILWPIWTLFLLVPLLLLVREEQKRPLLYALYLVTAAINSLVYLSVRAETTTVPVSLVEAVFLVLAAVAVGSLIYARYRPLLFIVPLGLIGLLWFEEQAILIAILVEVMAFIYLIERERTGHRLLIPFIYFIAVQLTIYFIYAWNRLNMSLFFLVGALLVFLIAGVLWWMQRRREGGQSS</sequence>
<dbReference type="EMBL" id="CABWKQ010000032">
    <property type="protein sequence ID" value="VWX38320.1"/>
    <property type="molecule type" value="Genomic_DNA"/>
</dbReference>
<organism evidence="3 4">
    <name type="scientific">Exiguobacterium oxidotolerans</name>
    <dbReference type="NCBI Taxonomy" id="223958"/>
    <lineage>
        <taxon>Bacteria</taxon>
        <taxon>Bacillati</taxon>
        <taxon>Bacillota</taxon>
        <taxon>Bacilli</taxon>
        <taxon>Bacillales</taxon>
        <taxon>Bacillales Family XII. Incertae Sedis</taxon>
        <taxon>Exiguobacterium</taxon>
    </lineage>
</organism>
<feature type="transmembrane region" description="Helical" evidence="1">
    <location>
        <begin position="269"/>
        <end position="288"/>
    </location>
</feature>
<feature type="transmembrane region" description="Helical" evidence="1">
    <location>
        <begin position="145"/>
        <end position="164"/>
    </location>
</feature>
<dbReference type="InterPro" id="IPR018677">
    <property type="entry name" value="DUF2157"/>
</dbReference>
<feature type="transmembrane region" description="Helical" evidence="1">
    <location>
        <begin position="95"/>
        <end position="116"/>
    </location>
</feature>
<feature type="transmembrane region" description="Helical" evidence="1">
    <location>
        <begin position="219"/>
        <end position="236"/>
    </location>
</feature>
<feature type="transmembrane region" description="Helical" evidence="1">
    <location>
        <begin position="170"/>
        <end position="189"/>
    </location>
</feature>
<feature type="transmembrane region" description="Helical" evidence="1">
    <location>
        <begin position="317"/>
        <end position="332"/>
    </location>
</feature>
<keyword evidence="1" id="KW-0472">Membrane</keyword>
<evidence type="ECO:0000256" key="1">
    <source>
        <dbReference type="SAM" id="Phobius"/>
    </source>
</evidence>
<keyword evidence="1" id="KW-1133">Transmembrane helix</keyword>
<keyword evidence="4" id="KW-1185">Reference proteome</keyword>
<keyword evidence="1" id="KW-0812">Transmembrane</keyword>
<feature type="transmembrane region" description="Helical" evidence="1">
    <location>
        <begin position="295"/>
        <end position="311"/>
    </location>
</feature>
<dbReference type="Pfam" id="PF09925">
    <property type="entry name" value="DUF2157"/>
    <property type="match status" value="1"/>
</dbReference>
<dbReference type="RefSeq" id="WP_159173990.1">
    <property type="nucleotide sequence ID" value="NZ_LR732312.1"/>
</dbReference>
<feature type="transmembrane region" description="Helical" evidence="1">
    <location>
        <begin position="39"/>
        <end position="57"/>
    </location>
</feature>
<name>A0A653IGD6_9BACL</name>
<feature type="transmembrane region" description="Helical" evidence="1">
    <location>
        <begin position="122"/>
        <end position="140"/>
    </location>
</feature>